<name>A0AC58U1W9_TOBAC</name>
<accession>A0AC58U1W9</accession>
<reference evidence="1" key="1">
    <citation type="journal article" date="2014" name="Nat. Commun.">
        <title>The tobacco genome sequence and its comparison with those of tomato and potato.</title>
        <authorList>
            <person name="Sierro N."/>
            <person name="Battey J.N."/>
            <person name="Ouadi S."/>
            <person name="Bakaher N."/>
            <person name="Bovet L."/>
            <person name="Willig A."/>
            <person name="Goepfert S."/>
            <person name="Peitsch M.C."/>
            <person name="Ivanov N.V."/>
        </authorList>
    </citation>
    <scope>NUCLEOTIDE SEQUENCE [LARGE SCALE GENOMIC DNA]</scope>
</reference>
<sequence length="321" mass="37234">MKAFIKSYDVKVWRVIKKGDFPLLQSKPEKKPEGQVSTEILNIDGYIDEHMDIVHTIQRQKIYYTMLISGEEFEKISSCDIVKEIWDKLEVTYEGTGKVKETRINLLIRDYELFQMKNDESIEDMFGQFSKIVGDLKSFGRPYSSGEQVRKILRSLPTLWQPKVNTLEYRDLEKLLYDELRGDLIAFEQTYLKNHRHEEKKKSVASKSTIAESEGEDEEEGDKHQDDIALFSRVVSNTTQRSKNNRSGKSSSRKGNEISEQKNNDRKCYECGNYGHIQANCPELKKKLSKGNRKRKSSTVRSDEYMPDKDHSGAVNLCFMA</sequence>
<proteinExistence type="predicted"/>
<evidence type="ECO:0000313" key="1">
    <source>
        <dbReference type="Proteomes" id="UP000790787"/>
    </source>
</evidence>
<keyword evidence="1" id="KW-1185">Reference proteome</keyword>
<gene>
    <name evidence="2" type="primary">LOC142178030</name>
</gene>
<protein>
    <submittedName>
        <fullName evidence="2">Uncharacterized protein LOC142178030</fullName>
    </submittedName>
</protein>
<organism evidence="1 2">
    <name type="scientific">Nicotiana tabacum</name>
    <name type="common">Common tobacco</name>
    <dbReference type="NCBI Taxonomy" id="4097"/>
    <lineage>
        <taxon>Eukaryota</taxon>
        <taxon>Viridiplantae</taxon>
        <taxon>Streptophyta</taxon>
        <taxon>Embryophyta</taxon>
        <taxon>Tracheophyta</taxon>
        <taxon>Spermatophyta</taxon>
        <taxon>Magnoliopsida</taxon>
        <taxon>eudicotyledons</taxon>
        <taxon>Gunneridae</taxon>
        <taxon>Pentapetalae</taxon>
        <taxon>asterids</taxon>
        <taxon>lamiids</taxon>
        <taxon>Solanales</taxon>
        <taxon>Solanaceae</taxon>
        <taxon>Nicotianoideae</taxon>
        <taxon>Nicotianeae</taxon>
        <taxon>Nicotiana</taxon>
    </lineage>
</organism>
<dbReference type="Proteomes" id="UP000790787">
    <property type="component" value="Chromosome 24"/>
</dbReference>
<reference evidence="2" key="2">
    <citation type="submission" date="2025-08" db="UniProtKB">
        <authorList>
            <consortium name="RefSeq"/>
        </authorList>
    </citation>
    <scope>IDENTIFICATION</scope>
    <source>
        <tissue evidence="2">Leaf</tissue>
    </source>
</reference>
<dbReference type="RefSeq" id="XP_075103450.1">
    <property type="nucleotide sequence ID" value="XM_075247349.1"/>
</dbReference>
<evidence type="ECO:0000313" key="2">
    <source>
        <dbReference type="RefSeq" id="XP_075103450.1"/>
    </source>
</evidence>